<feature type="active site" description="Proton acceptor" evidence="4">
    <location>
        <position position="151"/>
    </location>
</feature>
<organism evidence="6 7">
    <name type="scientific">Venenivibrio stagnispumantis</name>
    <dbReference type="NCBI Taxonomy" id="407998"/>
    <lineage>
        <taxon>Bacteria</taxon>
        <taxon>Pseudomonadati</taxon>
        <taxon>Aquificota</taxon>
        <taxon>Aquificia</taxon>
        <taxon>Aquificales</taxon>
        <taxon>Hydrogenothermaceae</taxon>
        <taxon>Venenivibrio</taxon>
    </lineage>
</organism>
<dbReference type="InterPro" id="IPR050301">
    <property type="entry name" value="NTE"/>
</dbReference>
<dbReference type="Proteomes" id="UP001157947">
    <property type="component" value="Unassembled WGS sequence"/>
</dbReference>
<sequence length="252" mass="28082">MKKVGLVLSGGAVRGLAHIGVLKALQEIGIKPTILSGVSAGSLVGVFYCYGYSPKEMEEIALKTNFLNYIKPIIPKKAFFSIKSMSKFLKKYIHISDLSQLKIPLYVAVTNLNKGEVEYFNEGDIFTLLRASSSIPVLFEPVEYKKEIYVDGGLMNNLPVEPIKDKVDITIAVEVNPFNKSNGDNIISISIKSFYLAIRSNVLLRKNLCDIFIQPEDLAKIPIFATWKSKEAIDIGYKSVINKANEIEMIVR</sequence>
<feature type="domain" description="PNPLA" evidence="5">
    <location>
        <begin position="6"/>
        <end position="164"/>
    </location>
</feature>
<dbReference type="RefSeq" id="WP_265134787.1">
    <property type="nucleotide sequence ID" value="NZ_FXTX01000013.1"/>
</dbReference>
<dbReference type="PROSITE" id="PS51635">
    <property type="entry name" value="PNPLA"/>
    <property type="match status" value="1"/>
</dbReference>
<dbReference type="GO" id="GO:0016787">
    <property type="term" value="F:hydrolase activity"/>
    <property type="evidence" value="ECO:0007669"/>
    <property type="project" value="UniProtKB-UniRule"/>
</dbReference>
<dbReference type="Gene3D" id="3.40.1090.10">
    <property type="entry name" value="Cytosolic phospholipase A2 catalytic domain"/>
    <property type="match status" value="1"/>
</dbReference>
<reference evidence="6" key="1">
    <citation type="submission" date="2017-05" db="EMBL/GenBank/DDBJ databases">
        <authorList>
            <person name="Varghese N."/>
            <person name="Submissions S."/>
        </authorList>
    </citation>
    <scope>NUCLEOTIDE SEQUENCE</scope>
    <source>
        <strain evidence="6">DSM 18763</strain>
    </source>
</reference>
<evidence type="ECO:0000256" key="4">
    <source>
        <dbReference type="PROSITE-ProRule" id="PRU01161"/>
    </source>
</evidence>
<dbReference type="EMBL" id="FXTX01000013">
    <property type="protein sequence ID" value="SMP14756.1"/>
    <property type="molecule type" value="Genomic_DNA"/>
</dbReference>
<dbReference type="AlphaFoldDB" id="A0AA45WMS0"/>
<dbReference type="Pfam" id="PF01734">
    <property type="entry name" value="Patatin"/>
    <property type="match status" value="1"/>
</dbReference>
<dbReference type="PANTHER" id="PTHR14226:SF78">
    <property type="entry name" value="SLR0060 PROTEIN"/>
    <property type="match status" value="1"/>
</dbReference>
<dbReference type="SUPFAM" id="SSF52151">
    <property type="entry name" value="FabD/lysophospholipase-like"/>
    <property type="match status" value="1"/>
</dbReference>
<protein>
    <submittedName>
        <fullName evidence="6">NTE family protein</fullName>
    </submittedName>
</protein>
<evidence type="ECO:0000259" key="5">
    <source>
        <dbReference type="PROSITE" id="PS51635"/>
    </source>
</evidence>
<evidence type="ECO:0000313" key="6">
    <source>
        <dbReference type="EMBL" id="SMP14756.1"/>
    </source>
</evidence>
<gene>
    <name evidence="6" type="ORF">SAMN06264868_1136</name>
</gene>
<keyword evidence="7" id="KW-1185">Reference proteome</keyword>
<feature type="short sequence motif" description="GXSXG" evidence="4">
    <location>
        <begin position="37"/>
        <end position="41"/>
    </location>
</feature>
<accession>A0AA45WMS0</accession>
<keyword evidence="3 4" id="KW-0443">Lipid metabolism</keyword>
<comment type="caution">
    <text evidence="4">Lacks conserved residue(s) required for the propagation of feature annotation.</text>
</comment>
<evidence type="ECO:0000256" key="1">
    <source>
        <dbReference type="ARBA" id="ARBA00022801"/>
    </source>
</evidence>
<keyword evidence="2 4" id="KW-0442">Lipid degradation</keyword>
<feature type="active site" description="Nucleophile" evidence="4">
    <location>
        <position position="39"/>
    </location>
</feature>
<dbReference type="InterPro" id="IPR002641">
    <property type="entry name" value="PNPLA_dom"/>
</dbReference>
<feature type="short sequence motif" description="DGA/G" evidence="4">
    <location>
        <begin position="151"/>
        <end position="153"/>
    </location>
</feature>
<evidence type="ECO:0000256" key="2">
    <source>
        <dbReference type="ARBA" id="ARBA00022963"/>
    </source>
</evidence>
<evidence type="ECO:0000313" key="7">
    <source>
        <dbReference type="Proteomes" id="UP001157947"/>
    </source>
</evidence>
<dbReference type="PANTHER" id="PTHR14226">
    <property type="entry name" value="NEUROPATHY TARGET ESTERASE/SWISS CHEESE D.MELANOGASTER"/>
    <property type="match status" value="1"/>
</dbReference>
<dbReference type="GO" id="GO:0016042">
    <property type="term" value="P:lipid catabolic process"/>
    <property type="evidence" value="ECO:0007669"/>
    <property type="project" value="UniProtKB-UniRule"/>
</dbReference>
<comment type="caution">
    <text evidence="6">The sequence shown here is derived from an EMBL/GenBank/DDBJ whole genome shotgun (WGS) entry which is preliminary data.</text>
</comment>
<dbReference type="InterPro" id="IPR016035">
    <property type="entry name" value="Acyl_Trfase/lysoPLipase"/>
</dbReference>
<evidence type="ECO:0000256" key="3">
    <source>
        <dbReference type="ARBA" id="ARBA00023098"/>
    </source>
</evidence>
<dbReference type="CDD" id="cd07205">
    <property type="entry name" value="Pat_PNPLA6_PNPLA7_NTE1_like"/>
    <property type="match status" value="1"/>
</dbReference>
<name>A0AA45WMS0_9AQUI</name>
<keyword evidence="1 4" id="KW-0378">Hydrolase</keyword>
<proteinExistence type="predicted"/>